<reference evidence="2 3" key="1">
    <citation type="submission" date="2023-05" db="EMBL/GenBank/DDBJ databases">
        <title>B98-5 Cell Line De Novo Hybrid Assembly: An Optical Mapping Approach.</title>
        <authorList>
            <person name="Kananen K."/>
            <person name="Auerbach J.A."/>
            <person name="Kautto E."/>
            <person name="Blachly J.S."/>
        </authorList>
    </citation>
    <scope>NUCLEOTIDE SEQUENCE [LARGE SCALE GENOMIC DNA]</scope>
    <source>
        <strain evidence="2">B95-8</strain>
        <tissue evidence="2">Cell line</tissue>
    </source>
</reference>
<name>A0ABQ9W1A3_SAGOE</name>
<evidence type="ECO:0000256" key="1">
    <source>
        <dbReference type="SAM" id="MobiDB-lite"/>
    </source>
</evidence>
<dbReference type="Proteomes" id="UP001266305">
    <property type="component" value="Unassembled WGS sequence"/>
</dbReference>
<evidence type="ECO:0000313" key="3">
    <source>
        <dbReference type="Proteomes" id="UP001266305"/>
    </source>
</evidence>
<accession>A0ABQ9W1A3</accession>
<gene>
    <name evidence="2" type="ORF">P7K49_006040</name>
</gene>
<evidence type="ECO:0000313" key="2">
    <source>
        <dbReference type="EMBL" id="KAK2115414.1"/>
    </source>
</evidence>
<feature type="non-terminal residue" evidence="2">
    <location>
        <position position="117"/>
    </location>
</feature>
<proteinExistence type="predicted"/>
<sequence length="117" mass="12451">ESGDNGLFEGGAGLRTPSAQEHKQTEGCLCWGQKRLAHSSRAAMDAVCPWGPVTFPLVATSGPSVPAVRGRGVSGPIGALLFLSQSSLECLWVPTVTMVLHPRTGGLRKFFPLRRTH</sequence>
<feature type="non-terminal residue" evidence="2">
    <location>
        <position position="1"/>
    </location>
</feature>
<comment type="caution">
    <text evidence="2">The sequence shown here is derived from an EMBL/GenBank/DDBJ whole genome shotgun (WGS) entry which is preliminary data.</text>
</comment>
<keyword evidence="3" id="KW-1185">Reference proteome</keyword>
<dbReference type="EMBL" id="JASSZA010000003">
    <property type="protein sequence ID" value="KAK2115414.1"/>
    <property type="molecule type" value="Genomic_DNA"/>
</dbReference>
<organism evidence="2 3">
    <name type="scientific">Saguinus oedipus</name>
    <name type="common">Cotton-top tamarin</name>
    <name type="synonym">Oedipomidas oedipus</name>
    <dbReference type="NCBI Taxonomy" id="9490"/>
    <lineage>
        <taxon>Eukaryota</taxon>
        <taxon>Metazoa</taxon>
        <taxon>Chordata</taxon>
        <taxon>Craniata</taxon>
        <taxon>Vertebrata</taxon>
        <taxon>Euteleostomi</taxon>
        <taxon>Mammalia</taxon>
        <taxon>Eutheria</taxon>
        <taxon>Euarchontoglires</taxon>
        <taxon>Primates</taxon>
        <taxon>Haplorrhini</taxon>
        <taxon>Platyrrhini</taxon>
        <taxon>Cebidae</taxon>
        <taxon>Callitrichinae</taxon>
        <taxon>Saguinus</taxon>
    </lineage>
</organism>
<protein>
    <submittedName>
        <fullName evidence="2">Uncharacterized protein</fullName>
    </submittedName>
</protein>
<feature type="region of interest" description="Disordered" evidence="1">
    <location>
        <begin position="1"/>
        <end position="23"/>
    </location>
</feature>